<dbReference type="EMBL" id="CP015866">
    <property type="protein sequence ID" value="ANJ06838.1"/>
    <property type="molecule type" value="Genomic_DNA"/>
</dbReference>
<dbReference type="PANTHER" id="PTHR47036:SF1">
    <property type="entry name" value="COBALT-FACTOR III C(17)-METHYLTRANSFERASE-RELATED"/>
    <property type="match status" value="1"/>
</dbReference>
<accession>A0A191UVX0</accession>
<organism evidence="3 4">
    <name type="scientific">Streptomyces parvulus</name>
    <dbReference type="NCBI Taxonomy" id="146923"/>
    <lineage>
        <taxon>Bacteria</taxon>
        <taxon>Bacillati</taxon>
        <taxon>Actinomycetota</taxon>
        <taxon>Actinomycetes</taxon>
        <taxon>Kitasatosporales</taxon>
        <taxon>Streptomycetaceae</taxon>
        <taxon>Streptomyces</taxon>
    </lineage>
</organism>
<sequence length="155" mass="14935">MPSVVVGVGASRGVSVEEVLALVAGALDEAGLDAASVVELATVDTKGAEPGVVGAARRLGVPLVTRTAAELAAVAVPHPSGAVLAAVGTASVAEAAALAGGGVLLVPKRRSAARPARATCAVARRPAGGAADPGAGPETGVRHHHPHGHAHSHAH</sequence>
<dbReference type="InterPro" id="IPR051810">
    <property type="entry name" value="Precorrin_MeTrfase"/>
</dbReference>
<protein>
    <recommendedName>
        <fullName evidence="2">CobE/GbiG C-terminal domain-containing protein</fullName>
    </recommendedName>
</protein>
<evidence type="ECO:0000256" key="1">
    <source>
        <dbReference type="SAM" id="MobiDB-lite"/>
    </source>
</evidence>
<dbReference type="SUPFAM" id="SSF159664">
    <property type="entry name" value="CobE/GbiG C-terminal domain-like"/>
    <property type="match status" value="1"/>
</dbReference>
<dbReference type="GO" id="GO:0009236">
    <property type="term" value="P:cobalamin biosynthetic process"/>
    <property type="evidence" value="ECO:0007669"/>
    <property type="project" value="InterPro"/>
</dbReference>
<feature type="domain" description="CobE/GbiG C-terminal" evidence="2">
    <location>
        <begin position="4"/>
        <end position="123"/>
    </location>
</feature>
<dbReference type="KEGG" id="spav:Spa2297_07410"/>
<evidence type="ECO:0000259" key="2">
    <source>
        <dbReference type="Pfam" id="PF01890"/>
    </source>
</evidence>
<evidence type="ECO:0000313" key="3">
    <source>
        <dbReference type="EMBL" id="ANJ06838.1"/>
    </source>
</evidence>
<dbReference type="InterPro" id="IPR002750">
    <property type="entry name" value="CobE/GbiG_C"/>
</dbReference>
<feature type="compositionally biased region" description="Low complexity" evidence="1">
    <location>
        <begin position="118"/>
        <end position="136"/>
    </location>
</feature>
<feature type="region of interest" description="Disordered" evidence="1">
    <location>
        <begin position="118"/>
        <end position="155"/>
    </location>
</feature>
<name>A0A191UVX0_9ACTN</name>
<dbReference type="PANTHER" id="PTHR47036">
    <property type="entry name" value="COBALT-FACTOR III C(17)-METHYLTRANSFERASE-RELATED"/>
    <property type="match status" value="1"/>
</dbReference>
<feature type="compositionally biased region" description="Basic residues" evidence="1">
    <location>
        <begin position="142"/>
        <end position="155"/>
    </location>
</feature>
<dbReference type="Gene3D" id="3.30.420.180">
    <property type="entry name" value="CobE/GbiG C-terminal domain"/>
    <property type="match status" value="1"/>
</dbReference>
<gene>
    <name evidence="3" type="ORF">Spa2297_07410</name>
</gene>
<evidence type="ECO:0000313" key="4">
    <source>
        <dbReference type="Proteomes" id="UP000078468"/>
    </source>
</evidence>
<dbReference type="AlphaFoldDB" id="A0A191UVX0"/>
<dbReference type="InterPro" id="IPR036518">
    <property type="entry name" value="CobE/GbiG_C_sf"/>
</dbReference>
<dbReference type="Pfam" id="PF01890">
    <property type="entry name" value="CbiG_C"/>
    <property type="match status" value="1"/>
</dbReference>
<dbReference type="Proteomes" id="UP000078468">
    <property type="component" value="Chromosome"/>
</dbReference>
<reference evidence="3 4" key="1">
    <citation type="submission" date="2016-05" db="EMBL/GenBank/DDBJ databases">
        <title>Non-Contiguous Finished Genome Sequence of Streptomyces parvulus 2297 Integrated Site-Specifically with Actinophage R4.</title>
        <authorList>
            <person name="Nishizawa T."/>
            <person name="Miura T."/>
            <person name="Harada C."/>
            <person name="Guo Y."/>
            <person name="Narisawa K."/>
            <person name="Ohta H."/>
            <person name="Takahashi H."/>
            <person name="Shirai M."/>
        </authorList>
    </citation>
    <scope>NUCLEOTIDE SEQUENCE [LARGE SCALE GENOMIC DNA]</scope>
    <source>
        <strain evidence="3 4">2297</strain>
    </source>
</reference>
<proteinExistence type="predicted"/>